<keyword evidence="11" id="KW-0969">Cilium</keyword>
<proteinExistence type="inferred from homology"/>
<evidence type="ECO:0000256" key="8">
    <source>
        <dbReference type="ARBA" id="ARBA00030117"/>
    </source>
</evidence>
<dbReference type="GO" id="GO:0045892">
    <property type="term" value="P:negative regulation of DNA-templated transcription"/>
    <property type="evidence" value="ECO:0007669"/>
    <property type="project" value="InterPro"/>
</dbReference>
<accession>A0A7G3G4W3</accession>
<evidence type="ECO:0000256" key="5">
    <source>
        <dbReference type="ARBA" id="ARBA00023015"/>
    </source>
</evidence>
<protein>
    <recommendedName>
        <fullName evidence="2">Negative regulator of flagellin synthesis</fullName>
    </recommendedName>
    <alternativeName>
        <fullName evidence="8">Anti-sigma-28 factor</fullName>
    </alternativeName>
</protein>
<feature type="compositionally biased region" description="Polar residues" evidence="9">
    <location>
        <begin position="24"/>
        <end position="35"/>
    </location>
</feature>
<evidence type="ECO:0000256" key="2">
    <source>
        <dbReference type="ARBA" id="ARBA00017823"/>
    </source>
</evidence>
<dbReference type="KEGG" id="ifl:C1H71_01145"/>
<name>A0A7G3G4W3_9NEIS</name>
<dbReference type="GO" id="GO:0044781">
    <property type="term" value="P:bacterial-type flagellum organization"/>
    <property type="evidence" value="ECO:0007669"/>
    <property type="project" value="UniProtKB-KW"/>
</dbReference>
<evidence type="ECO:0000256" key="4">
    <source>
        <dbReference type="ARBA" id="ARBA00022795"/>
    </source>
</evidence>
<keyword evidence="5" id="KW-0805">Transcription regulation</keyword>
<comment type="function">
    <text evidence="7">Responsible for the coupling of flagellin expression to flagellar assembly by preventing expression of the flagellin genes when a component of the middle class of proteins is defective. It negatively regulates flagellar genes by inhibiting the activity of FliA by directly binding to FliA.</text>
</comment>
<dbReference type="InterPro" id="IPR007412">
    <property type="entry name" value="FlgM"/>
</dbReference>
<dbReference type="AlphaFoldDB" id="A0A7G3G4W3"/>
<keyword evidence="12" id="KW-1185">Reference proteome</keyword>
<evidence type="ECO:0000313" key="12">
    <source>
        <dbReference type="Proteomes" id="UP000515917"/>
    </source>
</evidence>
<dbReference type="InterPro" id="IPR035890">
    <property type="entry name" value="Anti-sigma-28_factor_FlgM_sf"/>
</dbReference>
<dbReference type="SUPFAM" id="SSF101498">
    <property type="entry name" value="Anti-sigma factor FlgM"/>
    <property type="match status" value="1"/>
</dbReference>
<evidence type="ECO:0000256" key="9">
    <source>
        <dbReference type="SAM" id="MobiDB-lite"/>
    </source>
</evidence>
<evidence type="ECO:0000256" key="7">
    <source>
        <dbReference type="ARBA" id="ARBA00024739"/>
    </source>
</evidence>
<reference evidence="11 12" key="1">
    <citation type="submission" date="2018-01" db="EMBL/GenBank/DDBJ databases">
        <title>Genome sequence of Iodobacter sp. strain PCH194 isolated from Indian Trans-Himalaya.</title>
        <authorList>
            <person name="Kumar V."/>
            <person name="Thakur V."/>
            <person name="Kumar S."/>
            <person name="Singh D."/>
        </authorList>
    </citation>
    <scope>NUCLEOTIDE SEQUENCE [LARGE SCALE GENOMIC DNA]</scope>
    <source>
        <strain evidence="11 12">PCH194</strain>
    </source>
</reference>
<keyword evidence="4" id="KW-1005">Bacterial flagellum biogenesis</keyword>
<organism evidence="11 12">
    <name type="scientific">Iodobacter fluviatilis</name>
    <dbReference type="NCBI Taxonomy" id="537"/>
    <lineage>
        <taxon>Bacteria</taxon>
        <taxon>Pseudomonadati</taxon>
        <taxon>Pseudomonadota</taxon>
        <taxon>Betaproteobacteria</taxon>
        <taxon>Neisseriales</taxon>
        <taxon>Chitinibacteraceae</taxon>
        <taxon>Iodobacter</taxon>
    </lineage>
</organism>
<dbReference type="NCBIfam" id="TIGR03824">
    <property type="entry name" value="FlgM_jcvi"/>
    <property type="match status" value="1"/>
</dbReference>
<dbReference type="RefSeq" id="WP_130104926.1">
    <property type="nucleotide sequence ID" value="NZ_CP025781.1"/>
</dbReference>
<evidence type="ECO:0000256" key="3">
    <source>
        <dbReference type="ARBA" id="ARBA00022491"/>
    </source>
</evidence>
<gene>
    <name evidence="11" type="primary">flgM</name>
    <name evidence="11" type="ORF">C1H71_01145</name>
</gene>
<evidence type="ECO:0000256" key="1">
    <source>
        <dbReference type="ARBA" id="ARBA00005322"/>
    </source>
</evidence>
<keyword evidence="3" id="KW-0678">Repressor</keyword>
<dbReference type="InterPro" id="IPR031316">
    <property type="entry name" value="FlgM_C"/>
</dbReference>
<keyword evidence="11" id="KW-0966">Cell projection</keyword>
<keyword evidence="11" id="KW-0282">Flagellum</keyword>
<dbReference type="Proteomes" id="UP000515917">
    <property type="component" value="Chromosome"/>
</dbReference>
<feature type="region of interest" description="Disordered" evidence="9">
    <location>
        <begin position="1"/>
        <end position="35"/>
    </location>
</feature>
<keyword evidence="6" id="KW-0804">Transcription</keyword>
<evidence type="ECO:0000256" key="6">
    <source>
        <dbReference type="ARBA" id="ARBA00023163"/>
    </source>
</evidence>
<evidence type="ECO:0000259" key="10">
    <source>
        <dbReference type="Pfam" id="PF04316"/>
    </source>
</evidence>
<evidence type="ECO:0000313" key="11">
    <source>
        <dbReference type="EMBL" id="QBC42301.1"/>
    </source>
</evidence>
<dbReference type="Pfam" id="PF04316">
    <property type="entry name" value="FlgM"/>
    <property type="match status" value="1"/>
</dbReference>
<comment type="similarity">
    <text evidence="1">Belongs to the FlgM family.</text>
</comment>
<feature type="domain" description="Anti-sigma-28 factor FlgM C-terminal" evidence="10">
    <location>
        <begin position="35"/>
        <end position="87"/>
    </location>
</feature>
<dbReference type="EMBL" id="CP025781">
    <property type="protein sequence ID" value="QBC42301.1"/>
    <property type="molecule type" value="Genomic_DNA"/>
</dbReference>
<sequence>MKIDSSKPLNPALNRNNDRVPNSGAGSTEHSASVDNVTINPLAAKLSQIEQSAKPSFDAERVESLKKAISEGRFTVRTEAIAGKIIQSAQELLGK</sequence>